<keyword evidence="3" id="KW-1185">Reference proteome</keyword>
<dbReference type="AlphaFoldDB" id="A0A242K6Q2"/>
<evidence type="ECO:0000313" key="3">
    <source>
        <dbReference type="Proteomes" id="UP000195141"/>
    </source>
</evidence>
<evidence type="ECO:0000313" key="2">
    <source>
        <dbReference type="EMBL" id="WYJ92292.1"/>
    </source>
</evidence>
<name>A0A242K6Q2_9ENTE</name>
<reference evidence="1" key="1">
    <citation type="submission" date="2017-05" db="EMBL/GenBank/DDBJ databases">
        <title>The Genome Sequence of Enterococcus sp. 9E7_DIV0242.</title>
        <authorList>
            <consortium name="The Broad Institute Genomics Platform"/>
            <consortium name="The Broad Institute Genomic Center for Infectious Diseases"/>
            <person name="Earl A."/>
            <person name="Manson A."/>
            <person name="Schwartman J."/>
            <person name="Gilmore M."/>
            <person name="Abouelleil A."/>
            <person name="Cao P."/>
            <person name="Chapman S."/>
            <person name="Cusick C."/>
            <person name="Shea T."/>
            <person name="Young S."/>
            <person name="Neafsey D."/>
            <person name="Nusbaum C."/>
            <person name="Birren B."/>
        </authorList>
    </citation>
    <scope>NUCLEOTIDE SEQUENCE [LARGE SCALE GENOMIC DNA]</scope>
    <source>
        <strain evidence="1">9E7_DIV0242</strain>
    </source>
</reference>
<protein>
    <recommendedName>
        <fullName evidence="4">HEAT repeat domain-containing protein</fullName>
    </recommendedName>
</protein>
<accession>A0A242K6Q2</accession>
<sequence>MEEKRVSVMEHFTQQMTSESQAELIKKCFYIIRNHKSERDQLFQVLENCLEGLTPKALLDTVKELRVFSYYKDKWGWGEWSQRKLAFSLRKKPAVFWLWLTAHPNGHIRELAWIKLEKVSTKFKLVFLLLTVNDNVPVLRQKAIYLLMNENQFSKKELIFSLPFIQRLGGLGHVESRAVQKYFIHLLLERPDILLEAQQSDDPFIYRYAFELSFLPDSRIIAESILHGLEKSDRVTLARTFRELVQTAEDKEEQIKSLLSHPQTVIRKLASSWCYNHLKREAAMIPLLLDSAMSIRYLARDYVSNHFPDVVIRSYYLEHVSSHEVTSIQGLAMLQDSRDSERMCARKNDLRKKIRVAVLTWLSCLPKEERLDYYIVALGDISRDVRKKAEIQLGELFPYFHVQLKQTLFERFKKSKEEKEQLSILNVLIHGTRKEYLFHLFDLYPDSINDTVQTEIKRRIILWEYEWNRRFFIAFTEEEQALLKEGEEQVQLFIFDNNEK</sequence>
<dbReference type="InterPro" id="IPR016024">
    <property type="entry name" value="ARM-type_fold"/>
</dbReference>
<reference evidence="2" key="2">
    <citation type="submission" date="2017-05" db="EMBL/GenBank/DDBJ databases">
        <authorList>
            <consortium name="The Broad Institute Genomics Platform"/>
            <consortium name="The Broad Institute Genomic Center for Infectious Diseases"/>
            <person name="Earl A."/>
            <person name="Manson A."/>
            <person name="Schwartman J."/>
            <person name="Gilmore M."/>
            <person name="Abouelleil A."/>
            <person name="Cao P."/>
            <person name="Chapman S."/>
            <person name="Cusick C."/>
            <person name="Shea T."/>
            <person name="Young S."/>
            <person name="Neafsey D."/>
            <person name="Nusbaum C."/>
            <person name="Birren B."/>
        </authorList>
    </citation>
    <scope>NUCLEOTIDE SEQUENCE</scope>
    <source>
        <strain evidence="2">9E7_DIV0242</strain>
    </source>
</reference>
<organism evidence="1">
    <name type="scientific">Candidatus Enterococcus clewellii</name>
    <dbReference type="NCBI Taxonomy" id="1834193"/>
    <lineage>
        <taxon>Bacteria</taxon>
        <taxon>Bacillati</taxon>
        <taxon>Bacillota</taxon>
        <taxon>Bacilli</taxon>
        <taxon>Lactobacillales</taxon>
        <taxon>Enterococcaceae</taxon>
        <taxon>Enterococcus</taxon>
    </lineage>
</organism>
<evidence type="ECO:0000313" key="1">
    <source>
        <dbReference type="EMBL" id="OTP15979.1"/>
    </source>
</evidence>
<dbReference type="Proteomes" id="UP000195141">
    <property type="component" value="Chromosome"/>
</dbReference>
<dbReference type="EMBL" id="CP147247">
    <property type="protein sequence ID" value="WYJ92292.1"/>
    <property type="molecule type" value="Genomic_DNA"/>
</dbReference>
<dbReference type="RefSeq" id="WP_086349253.1">
    <property type="nucleotide sequence ID" value="NZ_CP147247.1"/>
</dbReference>
<dbReference type="OrthoDB" id="2172620at2"/>
<dbReference type="SUPFAM" id="SSF48371">
    <property type="entry name" value="ARM repeat"/>
    <property type="match status" value="1"/>
</dbReference>
<reference evidence="2" key="3">
    <citation type="submission" date="2024-03" db="EMBL/GenBank/DDBJ databases">
        <title>The Genome Sequence of Enterococcus sp. DIV0242b.</title>
        <authorList>
            <consortium name="The Broad Institute Genomics Platform"/>
            <consortium name="The Broad Institute Microbial Omics Core"/>
            <consortium name="The Broad Institute Genomic Center for Infectious Diseases"/>
            <person name="Earl A."/>
            <person name="Manson A."/>
            <person name="Gilmore M."/>
            <person name="Schwartman J."/>
            <person name="Shea T."/>
            <person name="Abouelleil A."/>
            <person name="Cao P."/>
            <person name="Chapman S."/>
            <person name="Cusick C."/>
            <person name="Young S."/>
            <person name="Neafsey D."/>
            <person name="Nusbaum C."/>
            <person name="Birren B."/>
        </authorList>
    </citation>
    <scope>NUCLEOTIDE SEQUENCE</scope>
    <source>
        <strain evidence="2">9E7_DIV0242</strain>
    </source>
</reference>
<dbReference type="EMBL" id="NGMM01000003">
    <property type="protein sequence ID" value="OTP15979.1"/>
    <property type="molecule type" value="Genomic_DNA"/>
</dbReference>
<evidence type="ECO:0008006" key="4">
    <source>
        <dbReference type="Google" id="ProtNLM"/>
    </source>
</evidence>
<proteinExistence type="predicted"/>
<gene>
    <name evidence="1" type="ORF">A5888_002193</name>
    <name evidence="2" type="ORF">A5888_004065</name>
</gene>